<reference evidence="1 2" key="1">
    <citation type="submission" date="2024-05" db="EMBL/GenBank/DDBJ databases">
        <authorList>
            <person name="Wallberg A."/>
        </authorList>
    </citation>
    <scope>NUCLEOTIDE SEQUENCE [LARGE SCALE GENOMIC DNA]</scope>
</reference>
<proteinExistence type="predicted"/>
<sequence length="217" mass="26228">MQDRWLREREYIMNEFIENLQEHAESKLIISKKRRIGGEEGKDIECERITEEIKKEIGIKRDIRKKERKCTNINEKGRLEQERENQKKIIQKLVREAKTKHEMELNNEIKERGRGKMEKGKAKEIFFRSWRDVLTRNKNESHEILDKEIIKDISRDREAKGNLEIGIEEHLRMDRRVEKRVGHMDYEDLGKKGLIRLTEKIKKKKSTRARQIGRRDI</sequence>
<dbReference type="EMBL" id="CAXKWB010079175">
    <property type="protein sequence ID" value="CAL4203248.1"/>
    <property type="molecule type" value="Genomic_DNA"/>
</dbReference>
<evidence type="ECO:0000313" key="1">
    <source>
        <dbReference type="EMBL" id="CAL4203248.1"/>
    </source>
</evidence>
<gene>
    <name evidence="1" type="ORF">MNOR_LOCUS37765</name>
</gene>
<accession>A0AAV2SNC4</accession>
<dbReference type="AlphaFoldDB" id="A0AAV2SNC4"/>
<name>A0AAV2SNC4_MEGNR</name>
<dbReference type="Proteomes" id="UP001497623">
    <property type="component" value="Unassembled WGS sequence"/>
</dbReference>
<evidence type="ECO:0000313" key="2">
    <source>
        <dbReference type="Proteomes" id="UP001497623"/>
    </source>
</evidence>
<keyword evidence="2" id="KW-1185">Reference proteome</keyword>
<organism evidence="1 2">
    <name type="scientific">Meganyctiphanes norvegica</name>
    <name type="common">Northern krill</name>
    <name type="synonym">Thysanopoda norvegica</name>
    <dbReference type="NCBI Taxonomy" id="48144"/>
    <lineage>
        <taxon>Eukaryota</taxon>
        <taxon>Metazoa</taxon>
        <taxon>Ecdysozoa</taxon>
        <taxon>Arthropoda</taxon>
        <taxon>Crustacea</taxon>
        <taxon>Multicrustacea</taxon>
        <taxon>Malacostraca</taxon>
        <taxon>Eumalacostraca</taxon>
        <taxon>Eucarida</taxon>
        <taxon>Euphausiacea</taxon>
        <taxon>Euphausiidae</taxon>
        <taxon>Meganyctiphanes</taxon>
    </lineage>
</organism>
<comment type="caution">
    <text evidence="1">The sequence shown here is derived from an EMBL/GenBank/DDBJ whole genome shotgun (WGS) entry which is preliminary data.</text>
</comment>
<protein>
    <submittedName>
        <fullName evidence="1">Uncharacterized protein</fullName>
    </submittedName>
</protein>